<evidence type="ECO:0000313" key="9">
    <source>
        <dbReference type="Proteomes" id="UP000053259"/>
    </source>
</evidence>
<evidence type="ECO:0000256" key="5">
    <source>
        <dbReference type="ARBA" id="ARBA00023002"/>
    </source>
</evidence>
<dbReference type="GO" id="GO:0005737">
    <property type="term" value="C:cytoplasm"/>
    <property type="evidence" value="ECO:0007669"/>
    <property type="project" value="TreeGrafter"/>
</dbReference>
<dbReference type="InterPro" id="IPR036291">
    <property type="entry name" value="NAD(P)-bd_dom_sf"/>
</dbReference>
<dbReference type="SUPFAM" id="SSF51735">
    <property type="entry name" value="NAD(P)-binding Rossmann-fold domains"/>
    <property type="match status" value="1"/>
</dbReference>
<dbReference type="VEuPathDB" id="FungiDB:PV09_06901"/>
<dbReference type="InParanoid" id="A0A0D2AR94"/>
<keyword evidence="3" id="KW-0479">Metal-binding</keyword>
<dbReference type="InterPro" id="IPR013154">
    <property type="entry name" value="ADH-like_N"/>
</dbReference>
<dbReference type="GeneID" id="27314874"/>
<organism evidence="8 9">
    <name type="scientific">Verruconis gallopava</name>
    <dbReference type="NCBI Taxonomy" id="253628"/>
    <lineage>
        <taxon>Eukaryota</taxon>
        <taxon>Fungi</taxon>
        <taxon>Dikarya</taxon>
        <taxon>Ascomycota</taxon>
        <taxon>Pezizomycotina</taxon>
        <taxon>Dothideomycetes</taxon>
        <taxon>Pleosporomycetidae</taxon>
        <taxon>Venturiales</taxon>
        <taxon>Sympoventuriaceae</taxon>
        <taxon>Verruconis</taxon>
    </lineage>
</organism>
<dbReference type="GO" id="GO:0046872">
    <property type="term" value="F:metal ion binding"/>
    <property type="evidence" value="ECO:0007669"/>
    <property type="project" value="UniProtKB-KW"/>
</dbReference>
<dbReference type="HOGENOM" id="CLU_026673_20_1_1"/>
<dbReference type="RefSeq" id="XP_016211593.1">
    <property type="nucleotide sequence ID" value="XM_016360607.1"/>
</dbReference>
<dbReference type="PANTHER" id="PTHR42940">
    <property type="entry name" value="ALCOHOL DEHYDROGENASE 1-RELATED"/>
    <property type="match status" value="1"/>
</dbReference>
<keyword evidence="5" id="KW-0560">Oxidoreductase</keyword>
<comment type="similarity">
    <text evidence="2">Belongs to the zinc-containing alcohol dehydrogenase family.</text>
</comment>
<proteinExistence type="inferred from homology"/>
<gene>
    <name evidence="8" type="ORF">PV09_06901</name>
</gene>
<evidence type="ECO:0000256" key="6">
    <source>
        <dbReference type="ARBA" id="ARBA00023027"/>
    </source>
</evidence>
<sequence>MAANEEIPKKYKAAVYDKPGTISTKVVELDTPEPGIGEVLIRLTHSGVCHSDQAIMCDLWPYFEKTPVNFVGGHEGVGIVKKLGPGNEHSPVKVGDRVGIKFIRGTCMSCVPCLEGHESQCINKTMSGYLNPGTFQQYVVSPANYVSPIPDGLASDQAAPMLCAGITVYTALRKTGAKSGEWVAIVGAGGGLGHLGVQLGAKGIAYRIIGIDHGSKRDLVMNSGAEAFVDFTQFDDAGIVKEVQRITGGGAKAAICVTGNNKAYAQAFAVLGRGGTLVCVGMPEGEQLQLEGAYPAAFILRGVNITYASVGTRKDALEVLDFAKRGIVKSHHQIKKLEDLTEVFEQMSQGKLNGRVVLDLD</sequence>
<comment type="cofactor">
    <cofactor evidence="1">
        <name>Zn(2+)</name>
        <dbReference type="ChEBI" id="CHEBI:29105"/>
    </cofactor>
</comment>
<evidence type="ECO:0000256" key="2">
    <source>
        <dbReference type="ARBA" id="ARBA00008072"/>
    </source>
</evidence>
<dbReference type="InterPro" id="IPR013149">
    <property type="entry name" value="ADH-like_C"/>
</dbReference>
<dbReference type="Pfam" id="PF00107">
    <property type="entry name" value="ADH_zinc_N"/>
    <property type="match status" value="1"/>
</dbReference>
<protein>
    <recommendedName>
        <fullName evidence="7">Enoyl reductase (ER) domain-containing protein</fullName>
    </recommendedName>
</protein>
<keyword evidence="4" id="KW-0862">Zinc</keyword>
<evidence type="ECO:0000259" key="7">
    <source>
        <dbReference type="SMART" id="SM00829"/>
    </source>
</evidence>
<dbReference type="Gene3D" id="3.40.50.720">
    <property type="entry name" value="NAD(P)-binding Rossmann-like Domain"/>
    <property type="match status" value="1"/>
</dbReference>
<evidence type="ECO:0000256" key="1">
    <source>
        <dbReference type="ARBA" id="ARBA00001947"/>
    </source>
</evidence>
<dbReference type="Pfam" id="PF08240">
    <property type="entry name" value="ADH_N"/>
    <property type="match status" value="1"/>
</dbReference>
<evidence type="ECO:0000256" key="3">
    <source>
        <dbReference type="ARBA" id="ARBA00022723"/>
    </source>
</evidence>
<dbReference type="Gene3D" id="3.90.180.10">
    <property type="entry name" value="Medium-chain alcohol dehydrogenases, catalytic domain"/>
    <property type="match status" value="1"/>
</dbReference>
<evidence type="ECO:0000313" key="8">
    <source>
        <dbReference type="EMBL" id="KIW01724.1"/>
    </source>
</evidence>
<dbReference type="CDD" id="cd08297">
    <property type="entry name" value="CAD3"/>
    <property type="match status" value="1"/>
</dbReference>
<keyword evidence="6" id="KW-0520">NAD</keyword>
<dbReference type="Proteomes" id="UP000053259">
    <property type="component" value="Unassembled WGS sequence"/>
</dbReference>
<accession>A0A0D2AR94</accession>
<evidence type="ECO:0000256" key="4">
    <source>
        <dbReference type="ARBA" id="ARBA00022833"/>
    </source>
</evidence>
<dbReference type="FunFam" id="3.40.50.720:FF:000039">
    <property type="entry name" value="Alcohol dehydrogenase AdhP"/>
    <property type="match status" value="1"/>
</dbReference>
<name>A0A0D2AR94_9PEZI</name>
<dbReference type="PANTHER" id="PTHR42940:SF5">
    <property type="entry name" value="ALCOHOL DEHYDROGENASE 2"/>
    <property type="match status" value="1"/>
</dbReference>
<dbReference type="InterPro" id="IPR020843">
    <property type="entry name" value="ER"/>
</dbReference>
<dbReference type="SMART" id="SM00829">
    <property type="entry name" value="PKS_ER"/>
    <property type="match status" value="1"/>
</dbReference>
<dbReference type="InterPro" id="IPR011032">
    <property type="entry name" value="GroES-like_sf"/>
</dbReference>
<reference evidence="8 9" key="1">
    <citation type="submission" date="2015-01" db="EMBL/GenBank/DDBJ databases">
        <title>The Genome Sequence of Ochroconis gallopava CBS43764.</title>
        <authorList>
            <consortium name="The Broad Institute Genomics Platform"/>
            <person name="Cuomo C."/>
            <person name="de Hoog S."/>
            <person name="Gorbushina A."/>
            <person name="Stielow B."/>
            <person name="Teixiera M."/>
            <person name="Abouelleil A."/>
            <person name="Chapman S.B."/>
            <person name="Priest M."/>
            <person name="Young S.K."/>
            <person name="Wortman J."/>
            <person name="Nusbaum C."/>
            <person name="Birren B."/>
        </authorList>
    </citation>
    <scope>NUCLEOTIDE SEQUENCE [LARGE SCALE GENOMIC DNA]</scope>
    <source>
        <strain evidence="8 9">CBS 43764</strain>
    </source>
</reference>
<dbReference type="EMBL" id="KN847553">
    <property type="protein sequence ID" value="KIW01724.1"/>
    <property type="molecule type" value="Genomic_DNA"/>
</dbReference>
<dbReference type="GO" id="GO:0004022">
    <property type="term" value="F:alcohol dehydrogenase (NAD+) activity"/>
    <property type="evidence" value="ECO:0007669"/>
    <property type="project" value="TreeGrafter"/>
</dbReference>
<feature type="domain" description="Enoyl reductase (ER)" evidence="7">
    <location>
        <begin position="20"/>
        <end position="358"/>
    </location>
</feature>
<keyword evidence="9" id="KW-1185">Reference proteome</keyword>
<dbReference type="STRING" id="253628.A0A0D2AR94"/>
<dbReference type="OrthoDB" id="1879366at2759"/>
<dbReference type="SUPFAM" id="SSF50129">
    <property type="entry name" value="GroES-like"/>
    <property type="match status" value="1"/>
</dbReference>
<dbReference type="AlphaFoldDB" id="A0A0D2AR94"/>